<evidence type="ECO:0000256" key="1">
    <source>
        <dbReference type="SAM" id="Phobius"/>
    </source>
</evidence>
<organism evidence="2 3">
    <name type="scientific">Flavihumibacter fluminis</name>
    <dbReference type="NCBI Taxonomy" id="2909236"/>
    <lineage>
        <taxon>Bacteria</taxon>
        <taxon>Pseudomonadati</taxon>
        <taxon>Bacteroidota</taxon>
        <taxon>Chitinophagia</taxon>
        <taxon>Chitinophagales</taxon>
        <taxon>Chitinophagaceae</taxon>
        <taxon>Flavihumibacter</taxon>
    </lineage>
</organism>
<dbReference type="RefSeq" id="WP_234866476.1">
    <property type="nucleotide sequence ID" value="NZ_JAKEVY010000003.1"/>
</dbReference>
<feature type="transmembrane region" description="Helical" evidence="1">
    <location>
        <begin position="73"/>
        <end position="92"/>
    </location>
</feature>
<name>A0ABS9BKH9_9BACT</name>
<evidence type="ECO:0000313" key="2">
    <source>
        <dbReference type="EMBL" id="MCF1715523.1"/>
    </source>
</evidence>
<keyword evidence="3" id="KW-1185">Reference proteome</keyword>
<proteinExistence type="predicted"/>
<dbReference type="PANTHER" id="PTHR36974">
    <property type="entry name" value="MEMBRANE PROTEIN-RELATED"/>
    <property type="match status" value="1"/>
</dbReference>
<gene>
    <name evidence="2" type="ORF">L0U88_12875</name>
</gene>
<sequence>MQLSLLQHAARWLLGIFLLLAGIGHLTWARAEFQAQVPRWLPLEADLVVLLSGFVEIGLGLALLLLKSRRQQVGWAAALFFLLIFPGNISQYINKVDAFGLNSDTTRLIRLFFQPVLMVWALWCTGALTVRKKQLAD</sequence>
<evidence type="ECO:0000313" key="3">
    <source>
        <dbReference type="Proteomes" id="UP001200145"/>
    </source>
</evidence>
<evidence type="ECO:0008006" key="4">
    <source>
        <dbReference type="Google" id="ProtNLM"/>
    </source>
</evidence>
<feature type="transmembrane region" description="Helical" evidence="1">
    <location>
        <begin position="47"/>
        <end position="66"/>
    </location>
</feature>
<dbReference type="PANTHER" id="PTHR36974:SF1">
    <property type="entry name" value="DOXX FAMILY MEMBRANE PROTEIN"/>
    <property type="match status" value="1"/>
</dbReference>
<feature type="transmembrane region" description="Helical" evidence="1">
    <location>
        <begin position="112"/>
        <end position="130"/>
    </location>
</feature>
<accession>A0ABS9BKH9</accession>
<keyword evidence="1" id="KW-0472">Membrane</keyword>
<keyword evidence="1" id="KW-0812">Transmembrane</keyword>
<dbReference type="EMBL" id="JAKEVY010000003">
    <property type="protein sequence ID" value="MCF1715523.1"/>
    <property type="molecule type" value="Genomic_DNA"/>
</dbReference>
<dbReference type="Proteomes" id="UP001200145">
    <property type="component" value="Unassembled WGS sequence"/>
</dbReference>
<reference evidence="2 3" key="1">
    <citation type="submission" date="2022-01" db="EMBL/GenBank/DDBJ databases">
        <title>Flavihumibacter sp. nov., isolated from sediment of a river.</title>
        <authorList>
            <person name="Liu H."/>
        </authorList>
    </citation>
    <scope>NUCLEOTIDE SEQUENCE [LARGE SCALE GENOMIC DNA]</scope>
    <source>
        <strain evidence="2 3">RY-1</strain>
    </source>
</reference>
<keyword evidence="1" id="KW-1133">Transmembrane helix</keyword>
<protein>
    <recommendedName>
        <fullName evidence="4">DoxX family membrane protein</fullName>
    </recommendedName>
</protein>
<comment type="caution">
    <text evidence="2">The sequence shown here is derived from an EMBL/GenBank/DDBJ whole genome shotgun (WGS) entry which is preliminary data.</text>
</comment>